<dbReference type="KEGG" id="lgi:LOTGIDRAFT_157068"/>
<dbReference type="HOGENOM" id="CLU_077235_0_0_1"/>
<dbReference type="Gene3D" id="2.60.120.260">
    <property type="entry name" value="Galactose-binding domain-like"/>
    <property type="match status" value="1"/>
</dbReference>
<dbReference type="Proteomes" id="UP000030746">
    <property type="component" value="Unassembled WGS sequence"/>
</dbReference>
<dbReference type="SUPFAM" id="SSF49785">
    <property type="entry name" value="Galactose-binding domain-like"/>
    <property type="match status" value="1"/>
</dbReference>
<keyword evidence="2" id="KW-1185">Reference proteome</keyword>
<sequence>MLCFTNISCVGFGYHEQRLECFLYDMFPVECQGVVNDIGMEIYVPSEEDKTNVAIGKPSVMSTFHSLPYLPCNCVDGNTANDRLTVCHTQKLNPNWFCVDLENIYNFKQITIFNRQDGGSINRIVNFQIRLSSVGACDESTFSSTPLCHQDPNPTGLVVYNITTCSGAVAFSSRYIFISNSNGQFLTFSEIKVHAL</sequence>
<dbReference type="PANTHER" id="PTHR45713:SF6">
    <property type="entry name" value="F5_8 TYPE C DOMAIN-CONTAINING PROTEIN"/>
    <property type="match status" value="1"/>
</dbReference>
<dbReference type="InterPro" id="IPR008979">
    <property type="entry name" value="Galactose-bd-like_sf"/>
</dbReference>
<dbReference type="Pfam" id="PF22633">
    <property type="entry name" value="F5_F8_type_C_2"/>
    <property type="match status" value="1"/>
</dbReference>
<gene>
    <name evidence="1" type="ORF">LOTGIDRAFT_157068</name>
</gene>
<dbReference type="OrthoDB" id="6092025at2759"/>
<dbReference type="GeneID" id="20237191"/>
<dbReference type="InterPro" id="IPR051941">
    <property type="entry name" value="BG_Antigen-Binding_Lectin"/>
</dbReference>
<organism evidence="1 2">
    <name type="scientific">Lottia gigantea</name>
    <name type="common">Giant owl limpet</name>
    <dbReference type="NCBI Taxonomy" id="225164"/>
    <lineage>
        <taxon>Eukaryota</taxon>
        <taxon>Metazoa</taxon>
        <taxon>Spiralia</taxon>
        <taxon>Lophotrochozoa</taxon>
        <taxon>Mollusca</taxon>
        <taxon>Gastropoda</taxon>
        <taxon>Patellogastropoda</taxon>
        <taxon>Lottioidea</taxon>
        <taxon>Lottiidae</taxon>
        <taxon>Lottia</taxon>
    </lineage>
</organism>
<proteinExistence type="predicted"/>
<evidence type="ECO:0008006" key="3">
    <source>
        <dbReference type="Google" id="ProtNLM"/>
    </source>
</evidence>
<evidence type="ECO:0000313" key="1">
    <source>
        <dbReference type="EMBL" id="ESP01938.1"/>
    </source>
</evidence>
<evidence type="ECO:0000313" key="2">
    <source>
        <dbReference type="Proteomes" id="UP000030746"/>
    </source>
</evidence>
<name>V4AWS1_LOTGI</name>
<dbReference type="AlphaFoldDB" id="V4AWS1"/>
<protein>
    <recommendedName>
        <fullName evidence="3">Fucolectin tachylectin-4 pentraxin-1 domain-containing protein</fullName>
    </recommendedName>
</protein>
<dbReference type="PANTHER" id="PTHR45713">
    <property type="entry name" value="FTP DOMAIN-CONTAINING PROTEIN"/>
    <property type="match status" value="1"/>
</dbReference>
<reference evidence="1 2" key="1">
    <citation type="journal article" date="2013" name="Nature">
        <title>Insights into bilaterian evolution from three spiralian genomes.</title>
        <authorList>
            <person name="Simakov O."/>
            <person name="Marletaz F."/>
            <person name="Cho S.J."/>
            <person name="Edsinger-Gonzales E."/>
            <person name="Havlak P."/>
            <person name="Hellsten U."/>
            <person name="Kuo D.H."/>
            <person name="Larsson T."/>
            <person name="Lv J."/>
            <person name="Arendt D."/>
            <person name="Savage R."/>
            <person name="Osoegawa K."/>
            <person name="de Jong P."/>
            <person name="Grimwood J."/>
            <person name="Chapman J.A."/>
            <person name="Shapiro H."/>
            <person name="Aerts A."/>
            <person name="Otillar R.P."/>
            <person name="Terry A.Y."/>
            <person name="Boore J.L."/>
            <person name="Grigoriev I.V."/>
            <person name="Lindberg D.R."/>
            <person name="Seaver E.C."/>
            <person name="Weisblat D.A."/>
            <person name="Putnam N.H."/>
            <person name="Rokhsar D.S."/>
        </authorList>
    </citation>
    <scope>NUCLEOTIDE SEQUENCE [LARGE SCALE GENOMIC DNA]</scope>
</reference>
<dbReference type="CTD" id="20237191"/>
<dbReference type="EMBL" id="KB200329">
    <property type="protein sequence ID" value="ESP01938.1"/>
    <property type="molecule type" value="Genomic_DNA"/>
</dbReference>
<dbReference type="RefSeq" id="XP_009047096.1">
    <property type="nucleotide sequence ID" value="XM_009048848.1"/>
</dbReference>
<accession>V4AWS1</accession>